<dbReference type="Pfam" id="PF04816">
    <property type="entry name" value="TrmK"/>
    <property type="match status" value="1"/>
</dbReference>
<gene>
    <name evidence="1" type="ORF">CYJ57_04755</name>
</gene>
<dbReference type="AlphaFoldDB" id="A0A2I1K080"/>
<reference evidence="1 2" key="1">
    <citation type="submission" date="2017-12" db="EMBL/GenBank/DDBJ databases">
        <title>Phylogenetic diversity of female urinary microbiome.</title>
        <authorList>
            <person name="Thomas-White K."/>
            <person name="Wolfe A.J."/>
        </authorList>
    </citation>
    <scope>NUCLEOTIDE SEQUENCE [LARGE SCALE GENOMIC DNA]</scope>
    <source>
        <strain evidence="1 2">UMB0898</strain>
    </source>
</reference>
<dbReference type="Proteomes" id="UP000234384">
    <property type="component" value="Unassembled WGS sequence"/>
</dbReference>
<dbReference type="Gene3D" id="1.10.287.1890">
    <property type="match status" value="1"/>
</dbReference>
<organism evidence="1 2">
    <name type="scientific">Falseniella ignava</name>
    <dbReference type="NCBI Taxonomy" id="137730"/>
    <lineage>
        <taxon>Bacteria</taxon>
        <taxon>Bacillati</taxon>
        <taxon>Bacillota</taxon>
        <taxon>Bacilli</taxon>
        <taxon>Lactobacillales</taxon>
        <taxon>Aerococcaceae</taxon>
        <taxon>Falseniella</taxon>
    </lineage>
</organism>
<protein>
    <submittedName>
        <fullName evidence="1">Uncharacterized protein</fullName>
    </submittedName>
</protein>
<dbReference type="Gene3D" id="3.40.50.150">
    <property type="entry name" value="Vaccinia Virus protein VP39"/>
    <property type="match status" value="1"/>
</dbReference>
<accession>A0A2I1K080</accession>
<evidence type="ECO:0000313" key="1">
    <source>
        <dbReference type="EMBL" id="PKY89051.1"/>
    </source>
</evidence>
<evidence type="ECO:0000313" key="2">
    <source>
        <dbReference type="Proteomes" id="UP000234384"/>
    </source>
</evidence>
<dbReference type="SUPFAM" id="SSF53335">
    <property type="entry name" value="S-adenosyl-L-methionine-dependent methyltransferases"/>
    <property type="match status" value="1"/>
</dbReference>
<dbReference type="EMBL" id="PKHE01000010">
    <property type="protein sequence ID" value="PKY89051.1"/>
    <property type="molecule type" value="Genomic_DNA"/>
</dbReference>
<proteinExistence type="predicted"/>
<dbReference type="RefSeq" id="WP_101954285.1">
    <property type="nucleotide sequence ID" value="NZ_PKHE01000010.1"/>
</dbReference>
<dbReference type="PANTHER" id="PTHR38451:SF1">
    <property type="entry name" value="TRNA (ADENINE(22)-N(1))-METHYLTRANSFERASE"/>
    <property type="match status" value="1"/>
</dbReference>
<name>A0A2I1K080_9LACT</name>
<dbReference type="PIRSF" id="PIRSF018637">
    <property type="entry name" value="TrmK"/>
    <property type="match status" value="1"/>
</dbReference>
<dbReference type="GO" id="GO:0160105">
    <property type="term" value="F:tRNA (adenine(22)-N1)-methyltransferase activity"/>
    <property type="evidence" value="ECO:0007669"/>
    <property type="project" value="InterPro"/>
</dbReference>
<dbReference type="PANTHER" id="PTHR38451">
    <property type="entry name" value="TRNA (ADENINE(22)-N(1))-METHYLTRANSFERASE"/>
    <property type="match status" value="1"/>
</dbReference>
<dbReference type="InterPro" id="IPR029063">
    <property type="entry name" value="SAM-dependent_MTases_sf"/>
</dbReference>
<dbReference type="OrthoDB" id="5881184at2"/>
<comment type="caution">
    <text evidence="1">The sequence shown here is derived from an EMBL/GenBank/DDBJ whole genome shotgun (WGS) entry which is preliminary data.</text>
</comment>
<sequence length="236" mass="27065">MNSKQLSKRLQWIADSIIKYAPKPTRLADIGSDHAYLPSYLAQGNYIEFAIAGEVVKGPYQSAIQEVNQHQLNDRIDVRLGDGYDVIHFEDKINTVSICGMGGGLIVDILTRGQQTGHQPKLLALQPNVGEKIVRQWLKDHHYQIIDEYIIEEKGHFYEMIIAQSNPNTKITISDKELMFGPFLLQERNDTFIEKWRNELEKMKYILTSLQLSKKGDHTKELEVKQTIKAIEEVIS</sequence>
<dbReference type="InterPro" id="IPR006901">
    <property type="entry name" value="TrmK"/>
</dbReference>